<organism evidence="2 3">
    <name type="scientific">Pedosphaera parvula (strain Ellin514)</name>
    <dbReference type="NCBI Taxonomy" id="320771"/>
    <lineage>
        <taxon>Bacteria</taxon>
        <taxon>Pseudomonadati</taxon>
        <taxon>Verrucomicrobiota</taxon>
        <taxon>Pedosphaerae</taxon>
        <taxon>Pedosphaerales</taxon>
        <taxon>Pedosphaeraceae</taxon>
        <taxon>Pedosphaera</taxon>
    </lineage>
</organism>
<proteinExistence type="predicted"/>
<dbReference type="EMBL" id="ABOX02000037">
    <property type="protein sequence ID" value="EEF58778.1"/>
    <property type="molecule type" value="Genomic_DNA"/>
</dbReference>
<keyword evidence="1" id="KW-0479">Metal-binding</keyword>
<gene>
    <name evidence="2" type="ORF">Cflav_PD1951</name>
</gene>
<evidence type="ECO:0000313" key="2">
    <source>
        <dbReference type="EMBL" id="EEF58778.1"/>
    </source>
</evidence>
<keyword evidence="3" id="KW-1185">Reference proteome</keyword>
<dbReference type="STRING" id="320771.Cflav_PD1951"/>
<name>B9XMY2_PEDPL</name>
<dbReference type="SUPFAM" id="SSF144052">
    <property type="entry name" value="Thermophilic metalloprotease-like"/>
    <property type="match status" value="1"/>
</dbReference>
<dbReference type="Proteomes" id="UP000003688">
    <property type="component" value="Unassembled WGS sequence"/>
</dbReference>
<dbReference type="GO" id="GO:0046872">
    <property type="term" value="F:metal ion binding"/>
    <property type="evidence" value="ECO:0007669"/>
    <property type="project" value="UniProtKB-KW"/>
</dbReference>
<evidence type="ECO:0000313" key="3">
    <source>
        <dbReference type="Proteomes" id="UP000003688"/>
    </source>
</evidence>
<dbReference type="InterPro" id="IPR052170">
    <property type="entry name" value="M29_Exopeptidase"/>
</dbReference>
<comment type="caution">
    <text evidence="2">The sequence shown here is derived from an EMBL/GenBank/DDBJ whole genome shotgun (WGS) entry which is preliminary data.</text>
</comment>
<dbReference type="OrthoDB" id="179044at2"/>
<dbReference type="RefSeq" id="WP_007417171.1">
    <property type="nucleotide sequence ID" value="NZ_ABOX02000037.1"/>
</dbReference>
<sequence>MDKKKFPPFSLTRLLNTVFAPKAGESVAILIDLPNPRDIKDFKFLKEETLTIQRYAYTVFYEGLKAGGLAELKLSGGEMFAYQITGGSNLDLPATGYDSDGREVLLESEVYTQYDIILCISTYSATAPLTAFAKQFGFRGATLHGLNEIILNTGLSVDYNEVSRNGEKLRLGLTKADFFDIDYEVDGKKYTLKLLTNKQEAQKSHGLCRGEKPDVANLPAGEIYFVPESAEGVFPMRYEDGTLGLMDVSKGRVQRAKLLRGKQTTIDEHNRKLASDPVTGEIGELGFGTQELPPSGRDIQDEKILGTLHVATGRSDHLGGHLTPEKFANAKNATHDDILFSPTKTPEIHVTQVRMHRDGKQEVVIEHYQPSEYLRQLLAR</sequence>
<accession>B9XMY2</accession>
<reference evidence="2 3" key="1">
    <citation type="journal article" date="2011" name="J. Bacteriol.">
        <title>Genome sequence of 'Pedosphaera parvula' Ellin514, an aerobic Verrucomicrobial isolate from pasture soil.</title>
        <authorList>
            <person name="Kant R."/>
            <person name="van Passel M.W."/>
            <person name="Sangwan P."/>
            <person name="Palva A."/>
            <person name="Lucas S."/>
            <person name="Copeland A."/>
            <person name="Lapidus A."/>
            <person name="Glavina Del Rio T."/>
            <person name="Dalin E."/>
            <person name="Tice H."/>
            <person name="Bruce D."/>
            <person name="Goodwin L."/>
            <person name="Pitluck S."/>
            <person name="Chertkov O."/>
            <person name="Larimer F.W."/>
            <person name="Land M.L."/>
            <person name="Hauser L."/>
            <person name="Brettin T.S."/>
            <person name="Detter J.C."/>
            <person name="Han S."/>
            <person name="de Vos W.M."/>
            <person name="Janssen P.H."/>
            <person name="Smidt H."/>
        </authorList>
    </citation>
    <scope>NUCLEOTIDE SEQUENCE [LARGE SCALE GENOMIC DNA]</scope>
    <source>
        <strain evidence="2 3">Ellin514</strain>
    </source>
</reference>
<protein>
    <submittedName>
        <fullName evidence="2">Uncharacterized protein</fullName>
    </submittedName>
</protein>
<evidence type="ECO:0000256" key="1">
    <source>
        <dbReference type="ARBA" id="ARBA00022723"/>
    </source>
</evidence>
<dbReference type="AlphaFoldDB" id="B9XMY2"/>
<dbReference type="PANTHER" id="PTHR34448">
    <property type="entry name" value="AMINOPEPTIDASE"/>
    <property type="match status" value="1"/>
</dbReference>
<dbReference type="PANTHER" id="PTHR34448:SF1">
    <property type="entry name" value="BLL6088 PROTEIN"/>
    <property type="match status" value="1"/>
</dbReference>